<organism evidence="8 9">
    <name type="scientific">Exserohilum turcicum (strain 28A)</name>
    <name type="common">Northern leaf blight fungus</name>
    <name type="synonym">Setosphaeria turcica</name>
    <dbReference type="NCBI Taxonomy" id="671987"/>
    <lineage>
        <taxon>Eukaryota</taxon>
        <taxon>Fungi</taxon>
        <taxon>Dikarya</taxon>
        <taxon>Ascomycota</taxon>
        <taxon>Pezizomycotina</taxon>
        <taxon>Dothideomycetes</taxon>
        <taxon>Pleosporomycetidae</taxon>
        <taxon>Pleosporales</taxon>
        <taxon>Pleosporineae</taxon>
        <taxon>Pleosporaceae</taxon>
        <taxon>Exserohilum</taxon>
    </lineage>
</organism>
<name>R0KSS7_EXST2</name>
<dbReference type="OrthoDB" id="444631at2759"/>
<keyword evidence="9" id="KW-1185">Reference proteome</keyword>
<evidence type="ECO:0000313" key="9">
    <source>
        <dbReference type="Proteomes" id="UP000016935"/>
    </source>
</evidence>
<dbReference type="AlphaFoldDB" id="R0KSS7"/>
<evidence type="ECO:0000256" key="2">
    <source>
        <dbReference type="ARBA" id="ARBA00022692"/>
    </source>
</evidence>
<keyword evidence="3 6" id="KW-1133">Transmembrane helix</keyword>
<feature type="transmembrane region" description="Helical" evidence="6">
    <location>
        <begin position="113"/>
        <end position="135"/>
    </location>
</feature>
<comment type="subcellular location">
    <subcellularLocation>
        <location evidence="1">Membrane</location>
        <topology evidence="1">Multi-pass membrane protein</topology>
    </subcellularLocation>
</comment>
<dbReference type="Pfam" id="PF20684">
    <property type="entry name" value="Fung_rhodopsin"/>
    <property type="match status" value="1"/>
</dbReference>
<dbReference type="InterPro" id="IPR052337">
    <property type="entry name" value="SAT4-like"/>
</dbReference>
<dbReference type="PANTHER" id="PTHR33048:SF47">
    <property type="entry name" value="INTEGRAL MEMBRANE PROTEIN-RELATED"/>
    <property type="match status" value="1"/>
</dbReference>
<dbReference type="PANTHER" id="PTHR33048">
    <property type="entry name" value="PTH11-LIKE INTEGRAL MEMBRANE PROTEIN (AFU_ORTHOLOGUE AFUA_5G11245)"/>
    <property type="match status" value="1"/>
</dbReference>
<keyword evidence="2 6" id="KW-0812">Transmembrane</keyword>
<evidence type="ECO:0000256" key="6">
    <source>
        <dbReference type="SAM" id="Phobius"/>
    </source>
</evidence>
<accession>R0KSS7</accession>
<feature type="transmembrane region" description="Helical" evidence="6">
    <location>
        <begin position="28"/>
        <end position="51"/>
    </location>
</feature>
<evidence type="ECO:0000256" key="5">
    <source>
        <dbReference type="ARBA" id="ARBA00038359"/>
    </source>
</evidence>
<evidence type="ECO:0000313" key="8">
    <source>
        <dbReference type="EMBL" id="EOA92019.1"/>
    </source>
</evidence>
<evidence type="ECO:0000256" key="4">
    <source>
        <dbReference type="ARBA" id="ARBA00023136"/>
    </source>
</evidence>
<evidence type="ECO:0000256" key="1">
    <source>
        <dbReference type="ARBA" id="ARBA00004141"/>
    </source>
</evidence>
<dbReference type="EMBL" id="KB908481">
    <property type="protein sequence ID" value="EOA92019.1"/>
    <property type="molecule type" value="Genomic_DNA"/>
</dbReference>
<gene>
    <name evidence="8" type="ORF">SETTUDRAFT_30506</name>
</gene>
<keyword evidence="4 6" id="KW-0472">Membrane</keyword>
<feature type="domain" description="Rhodopsin" evidence="7">
    <location>
        <begin position="73"/>
        <end position="162"/>
    </location>
</feature>
<dbReference type="Proteomes" id="UP000016935">
    <property type="component" value="Unassembled WGS sequence"/>
</dbReference>
<reference evidence="8 9" key="2">
    <citation type="journal article" date="2013" name="PLoS Genet.">
        <title>Comparative genome structure, secondary metabolite, and effector coding capacity across Cochliobolus pathogens.</title>
        <authorList>
            <person name="Condon B.J."/>
            <person name="Leng Y."/>
            <person name="Wu D."/>
            <person name="Bushley K.E."/>
            <person name="Ohm R.A."/>
            <person name="Otillar R."/>
            <person name="Martin J."/>
            <person name="Schackwitz W."/>
            <person name="Grimwood J."/>
            <person name="MohdZainudin N."/>
            <person name="Xue C."/>
            <person name="Wang R."/>
            <person name="Manning V.A."/>
            <person name="Dhillon B."/>
            <person name="Tu Z.J."/>
            <person name="Steffenson B.J."/>
            <person name="Salamov A."/>
            <person name="Sun H."/>
            <person name="Lowry S."/>
            <person name="LaButti K."/>
            <person name="Han J."/>
            <person name="Copeland A."/>
            <person name="Lindquist E."/>
            <person name="Barry K."/>
            <person name="Schmutz J."/>
            <person name="Baker S.E."/>
            <person name="Ciuffetti L.M."/>
            <person name="Grigoriev I.V."/>
            <person name="Zhong S."/>
            <person name="Turgeon B.G."/>
        </authorList>
    </citation>
    <scope>NUCLEOTIDE SEQUENCE [LARGE SCALE GENOMIC DNA]</scope>
    <source>
        <strain evidence="9">28A</strain>
    </source>
</reference>
<feature type="transmembrane region" description="Helical" evidence="6">
    <location>
        <begin position="72"/>
        <end position="93"/>
    </location>
</feature>
<dbReference type="RefSeq" id="XP_008020232.1">
    <property type="nucleotide sequence ID" value="XM_008022041.1"/>
</dbReference>
<dbReference type="HOGENOM" id="CLU_1200441_0_0_1"/>
<dbReference type="STRING" id="671987.R0KSS7"/>
<dbReference type="GeneID" id="19403440"/>
<dbReference type="InterPro" id="IPR049326">
    <property type="entry name" value="Rhodopsin_dom_fungi"/>
</dbReference>
<protein>
    <recommendedName>
        <fullName evidence="7">Rhodopsin domain-containing protein</fullName>
    </recommendedName>
</protein>
<sequence length="231" mass="26317">MNTTSELVGTFPPPPGVTPNFINPESTASQVVLCTILTLVFMIPFFVLRMYTKKYILKRIDPEDFPDTEAKYQDSIILAVLFALMYSIINLLQLKNGVGRHIWDVTLPQFKRFIITGIPSGISYTLSSLFVKVSLGQFYIRVSLDKFFKVVTYIIIFVWTLCQYERSFQNALCAQRCNRRGASDLTDLVDVEYASTILEESRDCVHSYDGFICLRREYHLDGYNALIGAAA</sequence>
<proteinExistence type="inferred from homology"/>
<comment type="similarity">
    <text evidence="5">Belongs to the SAT4 family.</text>
</comment>
<dbReference type="GO" id="GO:0016020">
    <property type="term" value="C:membrane"/>
    <property type="evidence" value="ECO:0007669"/>
    <property type="project" value="UniProtKB-SubCell"/>
</dbReference>
<evidence type="ECO:0000259" key="7">
    <source>
        <dbReference type="Pfam" id="PF20684"/>
    </source>
</evidence>
<reference evidence="8 9" key="1">
    <citation type="journal article" date="2012" name="PLoS Pathog.">
        <title>Diverse lifestyles and strategies of plant pathogenesis encoded in the genomes of eighteen Dothideomycetes fungi.</title>
        <authorList>
            <person name="Ohm R.A."/>
            <person name="Feau N."/>
            <person name="Henrissat B."/>
            <person name="Schoch C.L."/>
            <person name="Horwitz B.A."/>
            <person name="Barry K.W."/>
            <person name="Condon B.J."/>
            <person name="Copeland A.C."/>
            <person name="Dhillon B."/>
            <person name="Glaser F."/>
            <person name="Hesse C.N."/>
            <person name="Kosti I."/>
            <person name="LaButti K."/>
            <person name="Lindquist E.A."/>
            <person name="Lucas S."/>
            <person name="Salamov A.A."/>
            <person name="Bradshaw R.E."/>
            <person name="Ciuffetti L."/>
            <person name="Hamelin R.C."/>
            <person name="Kema G.H.J."/>
            <person name="Lawrence C."/>
            <person name="Scott J.A."/>
            <person name="Spatafora J.W."/>
            <person name="Turgeon B.G."/>
            <person name="de Wit P.J.G.M."/>
            <person name="Zhong S."/>
            <person name="Goodwin S.B."/>
            <person name="Grigoriev I.V."/>
        </authorList>
    </citation>
    <scope>NUCLEOTIDE SEQUENCE [LARGE SCALE GENOMIC DNA]</scope>
    <source>
        <strain evidence="9">28A</strain>
    </source>
</reference>
<evidence type="ECO:0000256" key="3">
    <source>
        <dbReference type="ARBA" id="ARBA00022989"/>
    </source>
</evidence>